<dbReference type="RefSeq" id="WP_148732859.1">
    <property type="nucleotide sequence ID" value="NZ_VSSB01000001.1"/>
</dbReference>
<feature type="region of interest" description="Disordered" evidence="1">
    <location>
        <begin position="38"/>
        <end position="70"/>
    </location>
</feature>
<evidence type="ECO:0000313" key="3">
    <source>
        <dbReference type="Proteomes" id="UP000325243"/>
    </source>
</evidence>
<sequence>MDDPAHDERLRQLQRIAYGAVASSTERAAALAELDAMRRDAAAAAQEPDDAAPHPTGPTPVLEKTPTGSTRAVSEWIAASDAASVRRFRWAVAAGTAALLVGIAVGWQLGTRTAPSEPAAGGNPLGAASSFAAGAPDVMLKVVDSPAYAVFDRPAQASDLPTTAQADWSDGWIDTSTLRLLATTAEGVGVYGAKALPGGLSPDIGPDDVCMVVVRSGGTSGTCTQQGVFRDGELWTESYLEGDGLVRAEWRADGAVLVTVPVD</sequence>
<organism evidence="2 3">
    <name type="scientific">Agromyces mariniharenae</name>
    <dbReference type="NCBI Taxonomy" id="2604423"/>
    <lineage>
        <taxon>Bacteria</taxon>
        <taxon>Bacillati</taxon>
        <taxon>Actinomycetota</taxon>
        <taxon>Actinomycetes</taxon>
        <taxon>Micrococcales</taxon>
        <taxon>Microbacteriaceae</taxon>
        <taxon>Agromyces</taxon>
    </lineage>
</organism>
<evidence type="ECO:0000256" key="1">
    <source>
        <dbReference type="SAM" id="MobiDB-lite"/>
    </source>
</evidence>
<evidence type="ECO:0000313" key="2">
    <source>
        <dbReference type="EMBL" id="TYL53390.1"/>
    </source>
</evidence>
<comment type="caution">
    <text evidence="2">The sequence shown here is derived from an EMBL/GenBank/DDBJ whole genome shotgun (WGS) entry which is preliminary data.</text>
</comment>
<gene>
    <name evidence="2" type="ORF">FYC51_06835</name>
</gene>
<accession>A0A5S4V9W1</accession>
<dbReference type="EMBL" id="VSSB01000001">
    <property type="protein sequence ID" value="TYL53390.1"/>
    <property type="molecule type" value="Genomic_DNA"/>
</dbReference>
<dbReference type="AlphaFoldDB" id="A0A5S4V9W1"/>
<protein>
    <submittedName>
        <fullName evidence="2">Uncharacterized protein</fullName>
    </submittedName>
</protein>
<keyword evidence="3" id="KW-1185">Reference proteome</keyword>
<name>A0A5S4V9W1_9MICO</name>
<dbReference type="Proteomes" id="UP000325243">
    <property type="component" value="Unassembled WGS sequence"/>
</dbReference>
<reference evidence="2 3" key="1">
    <citation type="submission" date="2019-08" db="EMBL/GenBank/DDBJ databases">
        <authorList>
            <person name="Hu J."/>
        </authorList>
    </citation>
    <scope>NUCLEOTIDE SEQUENCE [LARGE SCALE GENOMIC DNA]</scope>
    <source>
        <strain evidence="2 3">NEAU-184</strain>
    </source>
</reference>
<proteinExistence type="predicted"/>